<dbReference type="SUPFAM" id="SSF51419">
    <property type="entry name" value="PLP-binding barrel"/>
    <property type="match status" value="1"/>
</dbReference>
<dbReference type="PRINTS" id="PR01182">
    <property type="entry name" value="ORNDCRBXLASE"/>
</dbReference>
<dbReference type="InterPro" id="IPR002433">
    <property type="entry name" value="Orn_de-COase"/>
</dbReference>
<dbReference type="Gene3D" id="3.20.20.10">
    <property type="entry name" value="Alanine racemase"/>
    <property type="match status" value="1"/>
</dbReference>
<dbReference type="Gene3D" id="2.40.37.10">
    <property type="entry name" value="Lyase, Ornithine Decarboxylase, Chain A, domain 1"/>
    <property type="match status" value="1"/>
</dbReference>
<dbReference type="Pfam" id="PF02784">
    <property type="entry name" value="Orn_Arg_deC_N"/>
    <property type="match status" value="1"/>
</dbReference>
<feature type="compositionally biased region" description="Polar residues" evidence="3">
    <location>
        <begin position="428"/>
        <end position="440"/>
    </location>
</feature>
<dbReference type="PRINTS" id="PR01179">
    <property type="entry name" value="ODADCRBXLASE"/>
</dbReference>
<feature type="region of interest" description="Disordered" evidence="3">
    <location>
        <begin position="1"/>
        <end position="30"/>
    </location>
</feature>
<dbReference type="InterPro" id="IPR029066">
    <property type="entry name" value="PLP-binding_barrel"/>
</dbReference>
<dbReference type="InterPro" id="IPR022657">
    <property type="entry name" value="De-COase2_CS"/>
</dbReference>
<dbReference type="SUPFAM" id="SSF50621">
    <property type="entry name" value="Alanine racemase C-terminal domain-like"/>
    <property type="match status" value="1"/>
</dbReference>
<proteinExistence type="predicted"/>
<dbReference type="PANTHER" id="PTHR43727">
    <property type="entry name" value="DIAMINOPIMELATE DECARBOXYLASE"/>
    <property type="match status" value="1"/>
</dbReference>
<feature type="region of interest" description="Disordered" evidence="3">
    <location>
        <begin position="427"/>
        <end position="449"/>
    </location>
</feature>
<comment type="caution">
    <text evidence="5">The sequence shown here is derived from an EMBL/GenBank/DDBJ whole genome shotgun (WGS) entry which is preliminary data.</text>
</comment>
<name>A0ABN0ZHF9_9ACTN</name>
<dbReference type="PROSITE" id="PS00879">
    <property type="entry name" value="ODR_DC_2_2"/>
    <property type="match status" value="1"/>
</dbReference>
<evidence type="ECO:0000313" key="6">
    <source>
        <dbReference type="Proteomes" id="UP001499895"/>
    </source>
</evidence>
<dbReference type="InterPro" id="IPR022644">
    <property type="entry name" value="De-COase2_N"/>
</dbReference>
<organism evidence="5 6">
    <name type="scientific">Streptomyces stramineus</name>
    <dbReference type="NCBI Taxonomy" id="173861"/>
    <lineage>
        <taxon>Bacteria</taxon>
        <taxon>Bacillati</taxon>
        <taxon>Actinomycetota</taxon>
        <taxon>Actinomycetes</taxon>
        <taxon>Kitasatosporales</taxon>
        <taxon>Streptomycetaceae</taxon>
        <taxon>Streptomyces</taxon>
    </lineage>
</organism>
<dbReference type="InterPro" id="IPR009006">
    <property type="entry name" value="Ala_racemase/Decarboxylase_C"/>
</dbReference>
<evidence type="ECO:0000256" key="3">
    <source>
        <dbReference type="SAM" id="MobiDB-lite"/>
    </source>
</evidence>
<evidence type="ECO:0000313" key="5">
    <source>
        <dbReference type="EMBL" id="GAA0447846.1"/>
    </source>
</evidence>
<keyword evidence="2" id="KW-0663">Pyridoxal phosphate</keyword>
<protein>
    <submittedName>
        <fullName evidence="5">Type III PLP-dependent enzyme</fullName>
    </submittedName>
</protein>
<reference evidence="5 6" key="1">
    <citation type="journal article" date="2019" name="Int. J. Syst. Evol. Microbiol.">
        <title>The Global Catalogue of Microorganisms (GCM) 10K type strain sequencing project: providing services to taxonomists for standard genome sequencing and annotation.</title>
        <authorList>
            <consortium name="The Broad Institute Genomics Platform"/>
            <consortium name="The Broad Institute Genome Sequencing Center for Infectious Disease"/>
            <person name="Wu L."/>
            <person name="Ma J."/>
        </authorList>
    </citation>
    <scope>NUCLEOTIDE SEQUENCE [LARGE SCALE GENOMIC DNA]</scope>
    <source>
        <strain evidence="5 6">JCM 10649</strain>
    </source>
</reference>
<evidence type="ECO:0000256" key="2">
    <source>
        <dbReference type="ARBA" id="ARBA00022898"/>
    </source>
</evidence>
<dbReference type="RefSeq" id="WP_344085650.1">
    <property type="nucleotide sequence ID" value="NZ_BAAAHB010000004.1"/>
</dbReference>
<evidence type="ECO:0000256" key="1">
    <source>
        <dbReference type="ARBA" id="ARBA00001933"/>
    </source>
</evidence>
<sequence>MNDQVSADQVAGASAPVPWPAQQWSAGAPRPALPAKAVPDAVAGRVHALLAAASDEPVCAYVYQPDVAPRRAAELRERLPDWAEVYYAVKANSFPPVLAALASAVDGMDVASASEAAAALAASGGAARLIVTGPGKTDRLLEAAVRAGARFVSVESELELHRLDAGARRAGRRVPVVLRVNSATGPLDGALRMDGRATQFGIGEDRLPDAVATARRLPGVEPVGYHFHVVSGSLDADRHAGHVLDRLRWSVAAAREHGIDLRVVDVGGGLGVPPYGGAPFDLSRFTGLLAAAPPPPGVRVVFEPGRWLVADCGFYAAQVTDLKQTAGEWFAFLAGGINHFMLPALLEVAVEAAVLPVAHWPYPCPRPELRNTPVSLAGPLCTPEDILARGITADRLRAGDVVVFPVAGAYGWEFAVRGFLGHPPAVRTTAQPTSVRSSGTAAPAGGGRS</sequence>
<keyword evidence="6" id="KW-1185">Reference proteome</keyword>
<feature type="domain" description="Orn/DAP/Arg decarboxylase 2 N-terminal" evidence="4">
    <location>
        <begin position="70"/>
        <end position="310"/>
    </location>
</feature>
<dbReference type="PANTHER" id="PTHR43727:SF2">
    <property type="entry name" value="GROUP IV DECARBOXYLASE"/>
    <property type="match status" value="1"/>
</dbReference>
<accession>A0ABN0ZHF9</accession>
<gene>
    <name evidence="5" type="ORF">GCM10009544_08310</name>
</gene>
<dbReference type="InterPro" id="IPR000183">
    <property type="entry name" value="Orn/DAP/Arg_de-COase"/>
</dbReference>
<comment type="cofactor">
    <cofactor evidence="1">
        <name>pyridoxal 5'-phosphate</name>
        <dbReference type="ChEBI" id="CHEBI:597326"/>
    </cofactor>
</comment>
<dbReference type="Proteomes" id="UP001499895">
    <property type="component" value="Unassembled WGS sequence"/>
</dbReference>
<evidence type="ECO:0000259" key="4">
    <source>
        <dbReference type="Pfam" id="PF02784"/>
    </source>
</evidence>
<dbReference type="EMBL" id="BAAAHB010000004">
    <property type="protein sequence ID" value="GAA0447846.1"/>
    <property type="molecule type" value="Genomic_DNA"/>
</dbReference>